<dbReference type="GO" id="GO:0051539">
    <property type="term" value="F:4 iron, 4 sulfur cluster binding"/>
    <property type="evidence" value="ECO:0007669"/>
    <property type="project" value="UniProtKB-KW"/>
</dbReference>
<evidence type="ECO:0000256" key="12">
    <source>
        <dbReference type="ARBA" id="ARBA00023012"/>
    </source>
</evidence>
<dbReference type="PIRSF" id="PIRSF037434">
    <property type="entry name" value="STHK_ChrS"/>
    <property type="match status" value="1"/>
</dbReference>
<dbReference type="InterPro" id="IPR004358">
    <property type="entry name" value="Sig_transdc_His_kin-like_C"/>
</dbReference>
<evidence type="ECO:0000256" key="11">
    <source>
        <dbReference type="ARBA" id="ARBA00023004"/>
    </source>
</evidence>
<keyword evidence="10 20" id="KW-0418">Kinase</keyword>
<feature type="transmembrane region" description="Helical" evidence="18">
    <location>
        <begin position="137"/>
        <end position="159"/>
    </location>
</feature>
<evidence type="ECO:0000256" key="9">
    <source>
        <dbReference type="ARBA" id="ARBA00022723"/>
    </source>
</evidence>
<evidence type="ECO:0000256" key="7">
    <source>
        <dbReference type="ARBA" id="ARBA00022490"/>
    </source>
</evidence>
<keyword evidence="6" id="KW-0004">4Fe-4S</keyword>
<sequence>METNALTHTSGPTPVVRFMQIGEHVLFVALLAVGAIRAAGSAGAPALLGGIGLLLWYALGVLLARRRAQRSLGIVWLAVLGLGWVALVILSSDYAWVAFALFFLAFHLLGRMWALAATVAITAIAITVLLRSGPGAGWPVVIGPVFGAAVAIGMSLIYAQLVADAAERTRLIDGLRSAQKELLDAQDELGALQREIGATDERTRLAQEIHDTVAQGLSSITMMARSGIAGPGDRENPLFAQIEQVASENLVEARRVVHALSPPELDEAPLAAALERQVAQVREQTALEADLVVDGVPRALPMADNVALLRVAQSALANVRQHARANRVRLTLSFQIDEVSLDIVDDGCGFDPSSVPEHSESGGYGLRAMRRRIRERGGTLVVESEPGDGTAVAATLPAEES</sequence>
<feature type="region of interest" description="Disordered" evidence="17">
    <location>
        <begin position="382"/>
        <end position="401"/>
    </location>
</feature>
<keyword evidence="18" id="KW-1133">Transmembrane helix</keyword>
<dbReference type="Pfam" id="PF02518">
    <property type="entry name" value="HATPase_c"/>
    <property type="match status" value="1"/>
</dbReference>
<evidence type="ECO:0000313" key="21">
    <source>
        <dbReference type="Proteomes" id="UP000539111"/>
    </source>
</evidence>
<dbReference type="EC" id="2.7.13.3" evidence="4"/>
<evidence type="ECO:0000256" key="18">
    <source>
        <dbReference type="SAM" id="Phobius"/>
    </source>
</evidence>
<keyword evidence="18" id="KW-0472">Membrane</keyword>
<keyword evidence="9" id="KW-0479">Metal-binding</keyword>
<feature type="transmembrane region" description="Helical" evidence="18">
    <location>
        <begin position="112"/>
        <end position="130"/>
    </location>
</feature>
<comment type="cofactor">
    <cofactor evidence="2">
        <name>[4Fe-4S] cluster</name>
        <dbReference type="ChEBI" id="CHEBI:49883"/>
    </cofactor>
</comment>
<evidence type="ECO:0000256" key="13">
    <source>
        <dbReference type="ARBA" id="ARBA00023014"/>
    </source>
</evidence>
<gene>
    <name evidence="20" type="ORF">BJY26_002103</name>
</gene>
<feature type="domain" description="Histidine kinase" evidence="19">
    <location>
        <begin position="204"/>
        <end position="400"/>
    </location>
</feature>
<evidence type="ECO:0000256" key="15">
    <source>
        <dbReference type="ARBA" id="ARBA00030800"/>
    </source>
</evidence>
<comment type="function">
    <text evidence="14">Member of the two-component regulatory system NreB/NreC involved in the control of dissimilatory nitrate/nitrite reduction in response to oxygen. NreB functions as a direct oxygen sensor histidine kinase which is autophosphorylated, in the absence of oxygen, probably at the conserved histidine residue, and transfers its phosphate group probably to a conserved aspartate residue of NreC. NreB/NreC activates the expression of the nitrate (narGHJI) and nitrite (nir) reductase operons, as well as the putative nitrate transporter gene narT.</text>
</comment>
<comment type="subcellular location">
    <subcellularLocation>
        <location evidence="3">Cytoplasm</location>
    </subcellularLocation>
</comment>
<dbReference type="PANTHER" id="PTHR24421:SF62">
    <property type="entry name" value="SENSORY TRANSDUCTION HISTIDINE KINASE"/>
    <property type="match status" value="1"/>
</dbReference>
<dbReference type="InterPro" id="IPR050482">
    <property type="entry name" value="Sensor_HK_TwoCompSys"/>
</dbReference>
<evidence type="ECO:0000256" key="14">
    <source>
        <dbReference type="ARBA" id="ARBA00024827"/>
    </source>
</evidence>
<comment type="catalytic activity">
    <reaction evidence="1">
        <text>ATP + protein L-histidine = ADP + protein N-phospho-L-histidine.</text>
        <dbReference type="EC" id="2.7.13.3"/>
    </reaction>
</comment>
<keyword evidence="13" id="KW-0411">Iron-sulfur</keyword>
<dbReference type="Pfam" id="PF07730">
    <property type="entry name" value="HisKA_3"/>
    <property type="match status" value="1"/>
</dbReference>
<evidence type="ECO:0000256" key="2">
    <source>
        <dbReference type="ARBA" id="ARBA00001966"/>
    </source>
</evidence>
<dbReference type="InterPro" id="IPR003594">
    <property type="entry name" value="HATPase_dom"/>
</dbReference>
<dbReference type="Gene3D" id="1.20.5.1930">
    <property type="match status" value="1"/>
</dbReference>
<feature type="transmembrane region" description="Helical" evidence="18">
    <location>
        <begin position="21"/>
        <end position="40"/>
    </location>
</feature>
<dbReference type="SMART" id="SM00387">
    <property type="entry name" value="HATPase_c"/>
    <property type="match status" value="1"/>
</dbReference>
<dbReference type="CDD" id="cd16917">
    <property type="entry name" value="HATPase_UhpB-NarQ-NarX-like"/>
    <property type="match status" value="1"/>
</dbReference>
<keyword evidence="18" id="KW-0812">Transmembrane</keyword>
<evidence type="ECO:0000256" key="17">
    <source>
        <dbReference type="SAM" id="MobiDB-lite"/>
    </source>
</evidence>
<dbReference type="InterPro" id="IPR017205">
    <property type="entry name" value="Sig_transdc_His_kinase_ChrS"/>
</dbReference>
<keyword evidence="11" id="KW-0408">Iron</keyword>
<evidence type="ECO:0000256" key="1">
    <source>
        <dbReference type="ARBA" id="ARBA00000085"/>
    </source>
</evidence>
<evidence type="ECO:0000256" key="3">
    <source>
        <dbReference type="ARBA" id="ARBA00004496"/>
    </source>
</evidence>
<dbReference type="InterPro" id="IPR036890">
    <property type="entry name" value="HATPase_C_sf"/>
</dbReference>
<keyword evidence="8" id="KW-0808">Transferase</keyword>
<feature type="coiled-coil region" evidence="16">
    <location>
        <begin position="175"/>
        <end position="202"/>
    </location>
</feature>
<name>A0A7Z0D2R0_9MICO</name>
<accession>A0A7Z0D2R0</accession>
<dbReference type="PANTHER" id="PTHR24421">
    <property type="entry name" value="NITRATE/NITRITE SENSOR PROTEIN NARX-RELATED"/>
    <property type="match status" value="1"/>
</dbReference>
<dbReference type="GO" id="GO:0016020">
    <property type="term" value="C:membrane"/>
    <property type="evidence" value="ECO:0007669"/>
    <property type="project" value="InterPro"/>
</dbReference>
<dbReference type="PROSITE" id="PS50109">
    <property type="entry name" value="HIS_KIN"/>
    <property type="match status" value="1"/>
</dbReference>
<feature type="transmembrane region" description="Helical" evidence="18">
    <location>
        <begin position="76"/>
        <end position="106"/>
    </location>
</feature>
<evidence type="ECO:0000259" key="19">
    <source>
        <dbReference type="PROSITE" id="PS50109"/>
    </source>
</evidence>
<proteinExistence type="predicted"/>
<dbReference type="GO" id="GO:0000155">
    <property type="term" value="F:phosphorelay sensor kinase activity"/>
    <property type="evidence" value="ECO:0007669"/>
    <property type="project" value="InterPro"/>
</dbReference>
<protein>
    <recommendedName>
        <fullName evidence="5">Oxygen sensor histidine kinase NreB</fullName>
        <ecNumber evidence="4">2.7.13.3</ecNumber>
    </recommendedName>
    <alternativeName>
        <fullName evidence="15">Nitrogen regulation protein B</fullName>
    </alternativeName>
</protein>
<dbReference type="InterPro" id="IPR005467">
    <property type="entry name" value="His_kinase_dom"/>
</dbReference>
<dbReference type="PRINTS" id="PR00344">
    <property type="entry name" value="BCTRLSENSOR"/>
</dbReference>
<dbReference type="InterPro" id="IPR011712">
    <property type="entry name" value="Sig_transdc_His_kin_sub3_dim/P"/>
</dbReference>
<dbReference type="SUPFAM" id="SSF55874">
    <property type="entry name" value="ATPase domain of HSP90 chaperone/DNA topoisomerase II/histidine kinase"/>
    <property type="match status" value="1"/>
</dbReference>
<comment type="caution">
    <text evidence="20">The sequence shown here is derived from an EMBL/GenBank/DDBJ whole genome shotgun (WGS) entry which is preliminary data.</text>
</comment>
<evidence type="ECO:0000256" key="6">
    <source>
        <dbReference type="ARBA" id="ARBA00022485"/>
    </source>
</evidence>
<dbReference type="GO" id="GO:0046983">
    <property type="term" value="F:protein dimerization activity"/>
    <property type="evidence" value="ECO:0007669"/>
    <property type="project" value="InterPro"/>
</dbReference>
<evidence type="ECO:0000256" key="16">
    <source>
        <dbReference type="SAM" id="Coils"/>
    </source>
</evidence>
<dbReference type="AlphaFoldDB" id="A0A7Z0D2R0"/>
<dbReference type="GO" id="GO:0005737">
    <property type="term" value="C:cytoplasm"/>
    <property type="evidence" value="ECO:0007669"/>
    <property type="project" value="UniProtKB-SubCell"/>
</dbReference>
<evidence type="ECO:0000256" key="4">
    <source>
        <dbReference type="ARBA" id="ARBA00012438"/>
    </source>
</evidence>
<feature type="transmembrane region" description="Helical" evidence="18">
    <location>
        <begin position="46"/>
        <end position="64"/>
    </location>
</feature>
<keyword evidence="12" id="KW-0902">Two-component regulatory system</keyword>
<evidence type="ECO:0000256" key="10">
    <source>
        <dbReference type="ARBA" id="ARBA00022777"/>
    </source>
</evidence>
<dbReference type="RefSeq" id="WP_179428028.1">
    <property type="nucleotide sequence ID" value="NZ_JACBZP010000001.1"/>
</dbReference>
<evidence type="ECO:0000313" key="20">
    <source>
        <dbReference type="EMBL" id="NYI67797.1"/>
    </source>
</evidence>
<dbReference type="GO" id="GO:0046872">
    <property type="term" value="F:metal ion binding"/>
    <property type="evidence" value="ECO:0007669"/>
    <property type="project" value="UniProtKB-KW"/>
</dbReference>
<evidence type="ECO:0000256" key="5">
    <source>
        <dbReference type="ARBA" id="ARBA00017322"/>
    </source>
</evidence>
<keyword evidence="21" id="KW-1185">Reference proteome</keyword>
<dbReference type="Proteomes" id="UP000539111">
    <property type="component" value="Unassembled WGS sequence"/>
</dbReference>
<keyword evidence="16" id="KW-0175">Coiled coil</keyword>
<organism evidence="20 21">
    <name type="scientific">Spelaeicoccus albus</name>
    <dbReference type="NCBI Taxonomy" id="1280376"/>
    <lineage>
        <taxon>Bacteria</taxon>
        <taxon>Bacillati</taxon>
        <taxon>Actinomycetota</taxon>
        <taxon>Actinomycetes</taxon>
        <taxon>Micrococcales</taxon>
        <taxon>Brevibacteriaceae</taxon>
        <taxon>Spelaeicoccus</taxon>
    </lineage>
</organism>
<dbReference type="EMBL" id="JACBZP010000001">
    <property type="protein sequence ID" value="NYI67797.1"/>
    <property type="molecule type" value="Genomic_DNA"/>
</dbReference>
<reference evidence="20 21" key="1">
    <citation type="submission" date="2020-07" db="EMBL/GenBank/DDBJ databases">
        <title>Sequencing the genomes of 1000 actinobacteria strains.</title>
        <authorList>
            <person name="Klenk H.-P."/>
        </authorList>
    </citation>
    <scope>NUCLEOTIDE SEQUENCE [LARGE SCALE GENOMIC DNA]</scope>
    <source>
        <strain evidence="20 21">DSM 26341</strain>
    </source>
</reference>
<keyword evidence="7" id="KW-0963">Cytoplasm</keyword>
<dbReference type="Gene3D" id="3.30.565.10">
    <property type="entry name" value="Histidine kinase-like ATPase, C-terminal domain"/>
    <property type="match status" value="1"/>
</dbReference>
<evidence type="ECO:0000256" key="8">
    <source>
        <dbReference type="ARBA" id="ARBA00022679"/>
    </source>
</evidence>